<reference evidence="4" key="1">
    <citation type="submission" date="2015-01" db="EMBL/GenBank/DDBJ databases">
        <authorList>
            <person name="Aksoy S."/>
            <person name="Warren W."/>
            <person name="Wilson R.K."/>
        </authorList>
    </citation>
    <scope>NUCLEOTIDE SEQUENCE [LARGE SCALE GENOMIC DNA]</scope>
    <source>
        <strain evidence="4">IAEA</strain>
    </source>
</reference>
<accession>A0A1B0B0K2</accession>
<dbReference type="EnsemblMetazoa" id="GPPI014862-RA">
    <property type="protein sequence ID" value="GPPI014862-PA"/>
    <property type="gene ID" value="GPPI014862"/>
</dbReference>
<feature type="region of interest" description="Disordered" evidence="1">
    <location>
        <begin position="155"/>
        <end position="177"/>
    </location>
</feature>
<evidence type="ECO:0000256" key="2">
    <source>
        <dbReference type="SAM" id="Phobius"/>
    </source>
</evidence>
<evidence type="ECO:0000313" key="4">
    <source>
        <dbReference type="Proteomes" id="UP000092460"/>
    </source>
</evidence>
<feature type="transmembrane region" description="Helical" evidence="2">
    <location>
        <begin position="101"/>
        <end position="123"/>
    </location>
</feature>
<proteinExistence type="predicted"/>
<organism evidence="3 4">
    <name type="scientific">Glossina palpalis gambiensis</name>
    <dbReference type="NCBI Taxonomy" id="67801"/>
    <lineage>
        <taxon>Eukaryota</taxon>
        <taxon>Metazoa</taxon>
        <taxon>Ecdysozoa</taxon>
        <taxon>Arthropoda</taxon>
        <taxon>Hexapoda</taxon>
        <taxon>Insecta</taxon>
        <taxon>Pterygota</taxon>
        <taxon>Neoptera</taxon>
        <taxon>Endopterygota</taxon>
        <taxon>Diptera</taxon>
        <taxon>Brachycera</taxon>
        <taxon>Muscomorpha</taxon>
        <taxon>Hippoboscoidea</taxon>
        <taxon>Glossinidae</taxon>
        <taxon>Glossina</taxon>
    </lineage>
</organism>
<dbReference type="STRING" id="67801.A0A1B0B0K2"/>
<reference evidence="3" key="2">
    <citation type="submission" date="2020-05" db="UniProtKB">
        <authorList>
            <consortium name="EnsemblMetazoa"/>
        </authorList>
    </citation>
    <scope>IDENTIFICATION</scope>
    <source>
        <strain evidence="3">IAEA</strain>
    </source>
</reference>
<keyword evidence="2" id="KW-1133">Transmembrane helix</keyword>
<dbReference type="AlphaFoldDB" id="A0A1B0B0K2"/>
<protein>
    <submittedName>
        <fullName evidence="3">Uncharacterized protein</fullName>
    </submittedName>
</protein>
<keyword evidence="2" id="KW-0812">Transmembrane</keyword>
<feature type="compositionally biased region" description="Acidic residues" evidence="1">
    <location>
        <begin position="157"/>
        <end position="177"/>
    </location>
</feature>
<keyword evidence="4" id="KW-1185">Reference proteome</keyword>
<dbReference type="EMBL" id="JXJN01006773">
    <property type="status" value="NOT_ANNOTATED_CDS"/>
    <property type="molecule type" value="Genomic_DNA"/>
</dbReference>
<name>A0A1B0B0K2_9MUSC</name>
<keyword evidence="2" id="KW-0472">Membrane</keyword>
<sequence>MDVIVILPEAKSCYHLDTAVTFRSYGHVWFGSFLFGLLWHMFIKSQHIERFLYCQLVDIILISLEIVRPTDGTHYITAYYGAVVEIIQSDNETYRIPKHNWIWLNVCFSYSPACISFAISFFLNVPVSEIMAVANQISLESEKNLKQFSVSSHMLSDLDEDEDEDDDDDDDDDVAVL</sequence>
<evidence type="ECO:0000313" key="3">
    <source>
        <dbReference type="EnsemblMetazoa" id="GPPI014862-PA"/>
    </source>
</evidence>
<feature type="transmembrane region" description="Helical" evidence="2">
    <location>
        <begin position="24"/>
        <end position="43"/>
    </location>
</feature>
<dbReference type="Proteomes" id="UP000092460">
    <property type="component" value="Unassembled WGS sequence"/>
</dbReference>
<dbReference type="VEuPathDB" id="VectorBase:GPPI014862"/>
<evidence type="ECO:0000256" key="1">
    <source>
        <dbReference type="SAM" id="MobiDB-lite"/>
    </source>
</evidence>